<gene>
    <name evidence="1" type="ORF">CEXT_584181</name>
</gene>
<reference evidence="1 2" key="1">
    <citation type="submission" date="2021-06" db="EMBL/GenBank/DDBJ databases">
        <title>Caerostris extrusa draft genome.</title>
        <authorList>
            <person name="Kono N."/>
            <person name="Arakawa K."/>
        </authorList>
    </citation>
    <scope>NUCLEOTIDE SEQUENCE [LARGE SCALE GENOMIC DNA]</scope>
</reference>
<dbReference type="EMBL" id="BPLR01002549">
    <property type="protein sequence ID" value="GIX75002.1"/>
    <property type="molecule type" value="Genomic_DNA"/>
</dbReference>
<protein>
    <submittedName>
        <fullName evidence="1">Uncharacterized protein</fullName>
    </submittedName>
</protein>
<name>A0AAV4MRL9_CAEEX</name>
<evidence type="ECO:0000313" key="2">
    <source>
        <dbReference type="Proteomes" id="UP001054945"/>
    </source>
</evidence>
<comment type="caution">
    <text evidence="1">The sequence shown here is derived from an EMBL/GenBank/DDBJ whole genome shotgun (WGS) entry which is preliminary data.</text>
</comment>
<keyword evidence="2" id="KW-1185">Reference proteome</keyword>
<evidence type="ECO:0000313" key="1">
    <source>
        <dbReference type="EMBL" id="GIX75002.1"/>
    </source>
</evidence>
<sequence length="163" mass="18520">MSASPKGPPGNLMHYTHFCAHLLYYPSAPFLEPIGGTFVCIYCAHLWCDMIHKSRPCSQNSDCALYRTQSEIHAADQESSSVELKRVEIRLQTPQSHKKGLFSIISILVKKTIADSSCHSRIGFLFGVDFRILLLWGSRTRCLPEVGSVIEHCFVRYFYNHLL</sequence>
<proteinExistence type="predicted"/>
<accession>A0AAV4MRL9</accession>
<dbReference type="AlphaFoldDB" id="A0AAV4MRL9"/>
<dbReference type="Proteomes" id="UP001054945">
    <property type="component" value="Unassembled WGS sequence"/>
</dbReference>
<organism evidence="1 2">
    <name type="scientific">Caerostris extrusa</name>
    <name type="common">Bark spider</name>
    <name type="synonym">Caerostris bankana</name>
    <dbReference type="NCBI Taxonomy" id="172846"/>
    <lineage>
        <taxon>Eukaryota</taxon>
        <taxon>Metazoa</taxon>
        <taxon>Ecdysozoa</taxon>
        <taxon>Arthropoda</taxon>
        <taxon>Chelicerata</taxon>
        <taxon>Arachnida</taxon>
        <taxon>Araneae</taxon>
        <taxon>Araneomorphae</taxon>
        <taxon>Entelegynae</taxon>
        <taxon>Araneoidea</taxon>
        <taxon>Araneidae</taxon>
        <taxon>Caerostris</taxon>
    </lineage>
</organism>